<sequence length="201" mass="21876">MTSRLLPPHQRTLGFLLCLVLLIALVNIIFTGLTLYDGRVTSNGFPSEIYKAAIIVLLVAGFWTVLVGTVMFILAIGADLAAAGVVTALFFSTFGLLSTGLWIVSGLLIKKAHLSNTSDTSSATWTCPPGLRYPWARCRFIGEMEILSYVLTGLCGAFTLLCIAWVIRRVILRTVNALNPREWNKIDNGFAAPPTRLTSSL</sequence>
<accession>G4TEJ4</accession>
<gene>
    <name evidence="2" type="ORF">PIIN_03684</name>
</gene>
<feature type="transmembrane region" description="Helical" evidence="1">
    <location>
        <begin position="146"/>
        <end position="167"/>
    </location>
</feature>
<organism evidence="2 3">
    <name type="scientific">Serendipita indica (strain DSM 11827)</name>
    <name type="common">Root endophyte fungus</name>
    <name type="synonym">Piriformospora indica</name>
    <dbReference type="NCBI Taxonomy" id="1109443"/>
    <lineage>
        <taxon>Eukaryota</taxon>
        <taxon>Fungi</taxon>
        <taxon>Dikarya</taxon>
        <taxon>Basidiomycota</taxon>
        <taxon>Agaricomycotina</taxon>
        <taxon>Agaricomycetes</taxon>
        <taxon>Sebacinales</taxon>
        <taxon>Serendipitaceae</taxon>
        <taxon>Serendipita</taxon>
    </lineage>
</organism>
<dbReference type="HOGENOM" id="CLU_1360898_0_0_1"/>
<dbReference type="EMBL" id="CAFZ01000062">
    <property type="protein sequence ID" value="CCA69743.1"/>
    <property type="molecule type" value="Genomic_DNA"/>
</dbReference>
<protein>
    <submittedName>
        <fullName evidence="2">Uncharacterized protein</fullName>
    </submittedName>
</protein>
<proteinExistence type="predicted"/>
<evidence type="ECO:0000313" key="3">
    <source>
        <dbReference type="Proteomes" id="UP000007148"/>
    </source>
</evidence>
<name>G4TEJ4_SERID</name>
<comment type="caution">
    <text evidence="2">The sequence shown here is derived from an EMBL/GenBank/DDBJ whole genome shotgun (WGS) entry which is preliminary data.</text>
</comment>
<feature type="transmembrane region" description="Helical" evidence="1">
    <location>
        <begin position="88"/>
        <end position="109"/>
    </location>
</feature>
<reference evidence="2 3" key="1">
    <citation type="journal article" date="2011" name="PLoS Pathog.">
        <title>Endophytic Life Strategies Decoded by Genome and Transcriptome Analyses of the Mutualistic Root Symbiont Piriformospora indica.</title>
        <authorList>
            <person name="Zuccaro A."/>
            <person name="Lahrmann U."/>
            <person name="Guldener U."/>
            <person name="Langen G."/>
            <person name="Pfiffi S."/>
            <person name="Biedenkopf D."/>
            <person name="Wong P."/>
            <person name="Samans B."/>
            <person name="Grimm C."/>
            <person name="Basiewicz M."/>
            <person name="Murat C."/>
            <person name="Martin F."/>
            <person name="Kogel K.H."/>
        </authorList>
    </citation>
    <scope>NUCLEOTIDE SEQUENCE [LARGE SCALE GENOMIC DNA]</scope>
    <source>
        <strain evidence="2 3">DSM 11827</strain>
    </source>
</reference>
<evidence type="ECO:0000313" key="2">
    <source>
        <dbReference type="EMBL" id="CCA69743.1"/>
    </source>
</evidence>
<evidence type="ECO:0000256" key="1">
    <source>
        <dbReference type="SAM" id="Phobius"/>
    </source>
</evidence>
<feature type="transmembrane region" description="Helical" evidence="1">
    <location>
        <begin position="12"/>
        <end position="33"/>
    </location>
</feature>
<dbReference type="AlphaFoldDB" id="G4TEJ4"/>
<keyword evidence="1" id="KW-0472">Membrane</keyword>
<feature type="transmembrane region" description="Helical" evidence="1">
    <location>
        <begin position="53"/>
        <end position="76"/>
    </location>
</feature>
<keyword evidence="1" id="KW-1133">Transmembrane helix</keyword>
<keyword evidence="1" id="KW-0812">Transmembrane</keyword>
<dbReference type="InParanoid" id="G4TEJ4"/>
<dbReference type="Proteomes" id="UP000007148">
    <property type="component" value="Unassembled WGS sequence"/>
</dbReference>
<keyword evidence="3" id="KW-1185">Reference proteome</keyword>